<evidence type="ECO:0000313" key="2">
    <source>
        <dbReference type="EMBL" id="EKX51382.1"/>
    </source>
</evidence>
<reference evidence="4" key="2">
    <citation type="submission" date="2012-11" db="EMBL/GenBank/DDBJ databases">
        <authorList>
            <person name="Kuo A."/>
            <person name="Curtis B.A."/>
            <person name="Tanifuji G."/>
            <person name="Burki F."/>
            <person name="Gruber A."/>
            <person name="Irimia M."/>
            <person name="Maruyama S."/>
            <person name="Arias M.C."/>
            <person name="Ball S.G."/>
            <person name="Gile G.H."/>
            <person name="Hirakawa Y."/>
            <person name="Hopkins J.F."/>
            <person name="Rensing S.A."/>
            <person name="Schmutz J."/>
            <person name="Symeonidi A."/>
            <person name="Elias M."/>
            <person name="Eveleigh R.J."/>
            <person name="Herman E.K."/>
            <person name="Klute M.J."/>
            <person name="Nakayama T."/>
            <person name="Obornik M."/>
            <person name="Reyes-Prieto A."/>
            <person name="Armbrust E.V."/>
            <person name="Aves S.J."/>
            <person name="Beiko R.G."/>
            <person name="Coutinho P."/>
            <person name="Dacks J.B."/>
            <person name="Durnford D.G."/>
            <person name="Fast N.M."/>
            <person name="Green B.R."/>
            <person name="Grisdale C."/>
            <person name="Hempe F."/>
            <person name="Henrissat B."/>
            <person name="Hoppner M.P."/>
            <person name="Ishida K.-I."/>
            <person name="Kim E."/>
            <person name="Koreny L."/>
            <person name="Kroth P.G."/>
            <person name="Liu Y."/>
            <person name="Malik S.-B."/>
            <person name="Maier U.G."/>
            <person name="McRose D."/>
            <person name="Mock T."/>
            <person name="Neilson J.A."/>
            <person name="Onodera N.T."/>
            <person name="Poole A.M."/>
            <person name="Pritham E.J."/>
            <person name="Richards T.A."/>
            <person name="Rocap G."/>
            <person name="Roy S.W."/>
            <person name="Sarai C."/>
            <person name="Schaack S."/>
            <person name="Shirato S."/>
            <person name="Slamovits C.H."/>
            <person name="Spencer D.F."/>
            <person name="Suzuki S."/>
            <person name="Worden A.Z."/>
            <person name="Zauner S."/>
            <person name="Barry K."/>
            <person name="Bell C."/>
            <person name="Bharti A.K."/>
            <person name="Crow J.A."/>
            <person name="Grimwood J."/>
            <person name="Kramer R."/>
            <person name="Lindquist E."/>
            <person name="Lucas S."/>
            <person name="Salamov A."/>
            <person name="McFadden G.I."/>
            <person name="Lane C.E."/>
            <person name="Keeling P.J."/>
            <person name="Gray M.W."/>
            <person name="Grigoriev I.V."/>
            <person name="Archibald J.M."/>
        </authorList>
    </citation>
    <scope>NUCLEOTIDE SEQUENCE</scope>
    <source>
        <strain evidence="4">CCMP2712</strain>
    </source>
</reference>
<dbReference type="HOGENOM" id="CLU_2031116_0_0_1"/>
<proteinExistence type="predicted"/>
<feature type="region of interest" description="Disordered" evidence="1">
    <location>
        <begin position="1"/>
        <end position="56"/>
    </location>
</feature>
<protein>
    <submittedName>
        <fullName evidence="2 3">Uncharacterized protein</fullName>
    </submittedName>
</protein>
<feature type="region of interest" description="Disordered" evidence="1">
    <location>
        <begin position="89"/>
        <end position="122"/>
    </location>
</feature>
<dbReference type="EnsemblProtists" id="EKX51382">
    <property type="protein sequence ID" value="EKX51382"/>
    <property type="gene ID" value="GUITHDRAFT_102652"/>
</dbReference>
<dbReference type="Proteomes" id="UP000011087">
    <property type="component" value="Unassembled WGS sequence"/>
</dbReference>
<dbReference type="EMBL" id="JH992975">
    <property type="protein sequence ID" value="EKX51382.1"/>
    <property type="molecule type" value="Genomic_DNA"/>
</dbReference>
<accession>L1JSG7</accession>
<reference evidence="3" key="3">
    <citation type="submission" date="2015-06" db="UniProtKB">
        <authorList>
            <consortium name="EnsemblProtists"/>
        </authorList>
    </citation>
    <scope>IDENTIFICATION</scope>
</reference>
<dbReference type="PaxDb" id="55529-EKX51382"/>
<dbReference type="KEGG" id="gtt:GUITHDRAFT_102652"/>
<reference evidence="2 4" key="1">
    <citation type="journal article" date="2012" name="Nature">
        <title>Algal genomes reveal evolutionary mosaicism and the fate of nucleomorphs.</title>
        <authorList>
            <consortium name="DOE Joint Genome Institute"/>
            <person name="Curtis B.A."/>
            <person name="Tanifuji G."/>
            <person name="Burki F."/>
            <person name="Gruber A."/>
            <person name="Irimia M."/>
            <person name="Maruyama S."/>
            <person name="Arias M.C."/>
            <person name="Ball S.G."/>
            <person name="Gile G.H."/>
            <person name="Hirakawa Y."/>
            <person name="Hopkins J.F."/>
            <person name="Kuo A."/>
            <person name="Rensing S.A."/>
            <person name="Schmutz J."/>
            <person name="Symeonidi A."/>
            <person name="Elias M."/>
            <person name="Eveleigh R.J."/>
            <person name="Herman E.K."/>
            <person name="Klute M.J."/>
            <person name="Nakayama T."/>
            <person name="Obornik M."/>
            <person name="Reyes-Prieto A."/>
            <person name="Armbrust E.V."/>
            <person name="Aves S.J."/>
            <person name="Beiko R.G."/>
            <person name="Coutinho P."/>
            <person name="Dacks J.B."/>
            <person name="Durnford D.G."/>
            <person name="Fast N.M."/>
            <person name="Green B.R."/>
            <person name="Grisdale C.J."/>
            <person name="Hempel F."/>
            <person name="Henrissat B."/>
            <person name="Hoppner M.P."/>
            <person name="Ishida K."/>
            <person name="Kim E."/>
            <person name="Koreny L."/>
            <person name="Kroth P.G."/>
            <person name="Liu Y."/>
            <person name="Malik S.B."/>
            <person name="Maier U.G."/>
            <person name="McRose D."/>
            <person name="Mock T."/>
            <person name="Neilson J.A."/>
            <person name="Onodera N.T."/>
            <person name="Poole A.M."/>
            <person name="Pritham E.J."/>
            <person name="Richards T.A."/>
            <person name="Rocap G."/>
            <person name="Roy S.W."/>
            <person name="Sarai C."/>
            <person name="Schaack S."/>
            <person name="Shirato S."/>
            <person name="Slamovits C.H."/>
            <person name="Spencer D.F."/>
            <person name="Suzuki S."/>
            <person name="Worden A.Z."/>
            <person name="Zauner S."/>
            <person name="Barry K."/>
            <person name="Bell C."/>
            <person name="Bharti A.K."/>
            <person name="Crow J.A."/>
            <person name="Grimwood J."/>
            <person name="Kramer R."/>
            <person name="Lindquist E."/>
            <person name="Lucas S."/>
            <person name="Salamov A."/>
            <person name="McFadden G.I."/>
            <person name="Lane C.E."/>
            <person name="Keeling P.J."/>
            <person name="Gray M.W."/>
            <person name="Grigoriev I.V."/>
            <person name="Archibald J.M."/>
        </authorList>
    </citation>
    <scope>NUCLEOTIDE SEQUENCE</scope>
    <source>
        <strain evidence="2 4">CCMP2712</strain>
    </source>
</reference>
<dbReference type="GeneID" id="17308146"/>
<dbReference type="AlphaFoldDB" id="L1JSG7"/>
<gene>
    <name evidence="2" type="ORF">GUITHDRAFT_102652</name>
</gene>
<feature type="compositionally biased region" description="Basic and acidic residues" evidence="1">
    <location>
        <begin position="89"/>
        <end position="106"/>
    </location>
</feature>
<sequence length="122" mass="14551">MSKNLAKKQLRSLQESIAKEDSHGKEDKKMSKSMMKRRREKAFPVTFRPKPTINAKEKRMKLNLQRKIAEKERIQETCKHSIKVLAKRFNVDPEKLKKKEEKKKKEEEEDDDDIDEDLLDLI</sequence>
<evidence type="ECO:0000313" key="3">
    <source>
        <dbReference type="EnsemblProtists" id="EKX51382"/>
    </source>
</evidence>
<feature type="compositionally biased region" description="Basic residues" evidence="1">
    <location>
        <begin position="1"/>
        <end position="10"/>
    </location>
</feature>
<feature type="compositionally biased region" description="Acidic residues" evidence="1">
    <location>
        <begin position="107"/>
        <end position="122"/>
    </location>
</feature>
<name>L1JSG7_GUITC</name>
<evidence type="ECO:0000256" key="1">
    <source>
        <dbReference type="SAM" id="MobiDB-lite"/>
    </source>
</evidence>
<dbReference type="RefSeq" id="XP_005838362.1">
    <property type="nucleotide sequence ID" value="XM_005838305.1"/>
</dbReference>
<feature type="compositionally biased region" description="Basic and acidic residues" evidence="1">
    <location>
        <begin position="17"/>
        <end position="30"/>
    </location>
</feature>
<evidence type="ECO:0000313" key="4">
    <source>
        <dbReference type="Proteomes" id="UP000011087"/>
    </source>
</evidence>
<keyword evidence="4" id="KW-1185">Reference proteome</keyword>
<organism evidence="2">
    <name type="scientific">Guillardia theta (strain CCMP2712)</name>
    <name type="common">Cryptophyte</name>
    <dbReference type="NCBI Taxonomy" id="905079"/>
    <lineage>
        <taxon>Eukaryota</taxon>
        <taxon>Cryptophyceae</taxon>
        <taxon>Pyrenomonadales</taxon>
        <taxon>Geminigeraceae</taxon>
        <taxon>Guillardia</taxon>
    </lineage>
</organism>